<reference evidence="4 5" key="1">
    <citation type="submission" date="2020-10" db="EMBL/GenBank/DDBJ databases">
        <title>Sequencing the genomes of 1000 actinobacteria strains.</title>
        <authorList>
            <person name="Klenk H.-P."/>
        </authorList>
    </citation>
    <scope>NUCLEOTIDE SEQUENCE [LARGE SCALE GENOMIC DNA]</scope>
    <source>
        <strain evidence="4 5">DSM 44653</strain>
    </source>
</reference>
<keyword evidence="2" id="KW-0472">Membrane</keyword>
<sequence>MTATVQPGDPSSAVTQPLGRGSGHPGAEPARLSGSGGGRLPTSKRWAGIWRRGRVIAAFAVLIALLLLAHPLVPNWPGNAGSLLETFLPWTGALVLLLLATALLRRSALALVALLLPTVIWTADFGGKLFDHRGTGGDLTVVSHNVNDENPDPAGTARTLAASNAEVIALEELKRSEIPKYEDALAARYPHHTVQGTVGVWSTFPLRDTSPVEIMPWTRALRTTVDTPKGPVAVFVAHLPSVRVRLDSGFTADGRDAAVERLAAEIAADPAEKTVLVGDFNGTADDRALAPITARLKTAQDEAGDGFGFSWPASLPLARIDQIFVGGVRAVAAWTLPATGSDHLPVAATIAL</sequence>
<dbReference type="InterPro" id="IPR005135">
    <property type="entry name" value="Endo/exonuclease/phosphatase"/>
</dbReference>
<accession>A0ABR9HU24</accession>
<feature type="region of interest" description="Disordered" evidence="1">
    <location>
        <begin position="1"/>
        <end position="40"/>
    </location>
</feature>
<comment type="caution">
    <text evidence="4">The sequence shown here is derived from an EMBL/GenBank/DDBJ whole genome shotgun (WGS) entry which is preliminary data.</text>
</comment>
<dbReference type="Gene3D" id="3.60.10.10">
    <property type="entry name" value="Endonuclease/exonuclease/phosphatase"/>
    <property type="match status" value="1"/>
</dbReference>
<feature type="transmembrane region" description="Helical" evidence="2">
    <location>
        <begin position="93"/>
        <end position="123"/>
    </location>
</feature>
<dbReference type="Pfam" id="PF03372">
    <property type="entry name" value="Exo_endo_phos"/>
    <property type="match status" value="1"/>
</dbReference>
<evidence type="ECO:0000256" key="2">
    <source>
        <dbReference type="SAM" id="Phobius"/>
    </source>
</evidence>
<dbReference type="Proteomes" id="UP000631670">
    <property type="component" value="Unassembled WGS sequence"/>
</dbReference>
<keyword evidence="5" id="KW-1185">Reference proteome</keyword>
<organism evidence="4 5">
    <name type="scientific">Amycolatopsis lexingtonensis</name>
    <dbReference type="NCBI Taxonomy" id="218822"/>
    <lineage>
        <taxon>Bacteria</taxon>
        <taxon>Bacillati</taxon>
        <taxon>Actinomycetota</taxon>
        <taxon>Actinomycetes</taxon>
        <taxon>Pseudonocardiales</taxon>
        <taxon>Pseudonocardiaceae</taxon>
        <taxon>Amycolatopsis</taxon>
    </lineage>
</organism>
<keyword evidence="2" id="KW-0812">Transmembrane</keyword>
<evidence type="ECO:0000313" key="5">
    <source>
        <dbReference type="Proteomes" id="UP000631670"/>
    </source>
</evidence>
<dbReference type="InterPro" id="IPR036691">
    <property type="entry name" value="Endo/exonu/phosph_ase_sf"/>
</dbReference>
<evidence type="ECO:0000256" key="1">
    <source>
        <dbReference type="SAM" id="MobiDB-lite"/>
    </source>
</evidence>
<evidence type="ECO:0000313" key="4">
    <source>
        <dbReference type="EMBL" id="MBE1494433.1"/>
    </source>
</evidence>
<feature type="domain" description="Endonuclease/exonuclease/phosphatase" evidence="3">
    <location>
        <begin position="143"/>
        <end position="343"/>
    </location>
</feature>
<proteinExistence type="predicted"/>
<dbReference type="SUPFAM" id="SSF56219">
    <property type="entry name" value="DNase I-like"/>
    <property type="match status" value="1"/>
</dbReference>
<protein>
    <submittedName>
        <fullName evidence="4">Vancomycin resistance protein VanJ</fullName>
    </submittedName>
</protein>
<dbReference type="EMBL" id="JADBEG010000001">
    <property type="protein sequence ID" value="MBE1494433.1"/>
    <property type="molecule type" value="Genomic_DNA"/>
</dbReference>
<keyword evidence="2" id="KW-1133">Transmembrane helix</keyword>
<feature type="transmembrane region" description="Helical" evidence="2">
    <location>
        <begin position="55"/>
        <end position="73"/>
    </location>
</feature>
<evidence type="ECO:0000259" key="3">
    <source>
        <dbReference type="Pfam" id="PF03372"/>
    </source>
</evidence>
<dbReference type="RefSeq" id="WP_086864618.1">
    <property type="nucleotide sequence ID" value="NZ_JADBEG010000001.1"/>
</dbReference>
<gene>
    <name evidence="4" type="ORF">H4696_001533</name>
</gene>
<name>A0ABR9HU24_9PSEU</name>